<dbReference type="InterPro" id="IPR036394">
    <property type="entry name" value="Ribosomal_uL22_sf"/>
</dbReference>
<evidence type="ECO:0000256" key="1">
    <source>
        <dbReference type="ARBA" id="ARBA00009451"/>
    </source>
</evidence>
<evidence type="ECO:0000256" key="4">
    <source>
        <dbReference type="RuleBase" id="RU004005"/>
    </source>
</evidence>
<feature type="region of interest" description="Disordered" evidence="5">
    <location>
        <begin position="356"/>
        <end position="382"/>
    </location>
</feature>
<dbReference type="AlphaFoldDB" id="A0A0G4EF35"/>
<dbReference type="GO" id="GO:0005840">
    <property type="term" value="C:ribosome"/>
    <property type="evidence" value="ECO:0007669"/>
    <property type="project" value="UniProtKB-KW"/>
</dbReference>
<dbReference type="OMA" id="ENLIQWY"/>
<dbReference type="Proteomes" id="UP000041254">
    <property type="component" value="Unassembled WGS sequence"/>
</dbReference>
<evidence type="ECO:0000313" key="6">
    <source>
        <dbReference type="EMBL" id="CEL94030.1"/>
    </source>
</evidence>
<dbReference type="OrthoDB" id="416470at2759"/>
<name>A0A0G4EF35_VITBC</name>
<proteinExistence type="inferred from homology"/>
<reference evidence="6 7" key="1">
    <citation type="submission" date="2014-11" db="EMBL/GenBank/DDBJ databases">
        <authorList>
            <person name="Zhu J."/>
            <person name="Qi W."/>
            <person name="Song R."/>
        </authorList>
    </citation>
    <scope>NUCLEOTIDE SEQUENCE [LARGE SCALE GENOMIC DNA]</scope>
</reference>
<keyword evidence="3 4" id="KW-0687">Ribonucleoprotein</keyword>
<keyword evidence="7" id="KW-1185">Reference proteome</keyword>
<organism evidence="6 7">
    <name type="scientific">Vitrella brassicaformis (strain CCMP3155)</name>
    <dbReference type="NCBI Taxonomy" id="1169540"/>
    <lineage>
        <taxon>Eukaryota</taxon>
        <taxon>Sar</taxon>
        <taxon>Alveolata</taxon>
        <taxon>Colpodellida</taxon>
        <taxon>Vitrellaceae</taxon>
        <taxon>Vitrella</taxon>
    </lineage>
</organism>
<dbReference type="GO" id="GO:0003735">
    <property type="term" value="F:structural constituent of ribosome"/>
    <property type="evidence" value="ECO:0007669"/>
    <property type="project" value="InterPro"/>
</dbReference>
<accession>A0A0G4EF35</accession>
<evidence type="ECO:0000256" key="5">
    <source>
        <dbReference type="SAM" id="MobiDB-lite"/>
    </source>
</evidence>
<dbReference type="EMBL" id="CDMY01000201">
    <property type="protein sequence ID" value="CEL94030.1"/>
    <property type="molecule type" value="Genomic_DNA"/>
</dbReference>
<dbReference type="InterPro" id="IPR001063">
    <property type="entry name" value="Ribosomal_uL22"/>
</dbReference>
<dbReference type="Gene3D" id="3.90.470.10">
    <property type="entry name" value="Ribosomal protein L22/L17"/>
    <property type="match status" value="1"/>
</dbReference>
<evidence type="ECO:0000256" key="3">
    <source>
        <dbReference type="ARBA" id="ARBA00023274"/>
    </source>
</evidence>
<dbReference type="InParanoid" id="A0A0G4EF35"/>
<evidence type="ECO:0000256" key="2">
    <source>
        <dbReference type="ARBA" id="ARBA00022980"/>
    </source>
</evidence>
<dbReference type="GO" id="GO:0006412">
    <property type="term" value="P:translation"/>
    <property type="evidence" value="ECO:0007669"/>
    <property type="project" value="InterPro"/>
</dbReference>
<keyword evidence="2 4" id="KW-0689">Ribosomal protein</keyword>
<dbReference type="PhylomeDB" id="A0A0G4EF35"/>
<sequence>MLRSCSRPVTRVPPPPALFAPPCSAHPTPHTPTLAVAAAATGPLRSCFPHDNTSVFAASCFGSSLGSVRTLIRNPFWRRRGWHPWRRRLVRHQNLDRRRRRHIWPRFPDPEEDPPRSGPPQTWSYKTRVPLKLSAKRLTAYARLIKGLHLQDAIDWMAAIPVHRLQPVFNTLQWAQEQLSHKYHADPGRLYIASIMVNKDNPTRYLRVTRKDWGRICSWNNTMVITIKMVSYTEFFHRLYILGKVPRSMSTDMRIAIKEHRVGAHVIREWWPYLASDTRLQHRMTLKWLDNTRQFDYYGVRRDWILQYQANLLRRFNEMRSARGLENAVTLRQAHQAPKKELTRRRGPISDQFWRHTGFKGQERVDTSTSLQERDKRPTKGN</sequence>
<dbReference type="GO" id="GO:1990904">
    <property type="term" value="C:ribonucleoprotein complex"/>
    <property type="evidence" value="ECO:0007669"/>
    <property type="project" value="UniProtKB-KW"/>
</dbReference>
<feature type="compositionally biased region" description="Basic and acidic residues" evidence="5">
    <location>
        <begin position="361"/>
        <end position="382"/>
    </location>
</feature>
<evidence type="ECO:0000313" key="7">
    <source>
        <dbReference type="Proteomes" id="UP000041254"/>
    </source>
</evidence>
<dbReference type="SUPFAM" id="SSF54843">
    <property type="entry name" value="Ribosomal protein L22"/>
    <property type="match status" value="1"/>
</dbReference>
<comment type="similarity">
    <text evidence="1 4">Belongs to the universal ribosomal protein uL22 family.</text>
</comment>
<dbReference type="VEuPathDB" id="CryptoDB:Vbra_20375"/>
<dbReference type="Pfam" id="PF00237">
    <property type="entry name" value="Ribosomal_L22"/>
    <property type="match status" value="1"/>
</dbReference>
<gene>
    <name evidence="6" type="ORF">Vbra_20375</name>
</gene>
<protein>
    <submittedName>
        <fullName evidence="6">Uncharacterized protein</fullName>
    </submittedName>
</protein>